<dbReference type="GO" id="GO:0003677">
    <property type="term" value="F:DNA binding"/>
    <property type="evidence" value="ECO:0007669"/>
    <property type="project" value="UniProtKB-KW"/>
</dbReference>
<dbReference type="InParanoid" id="A0A7J7CI50"/>
<evidence type="ECO:0000256" key="5">
    <source>
        <dbReference type="ARBA" id="ARBA00023242"/>
    </source>
</evidence>
<comment type="caution">
    <text evidence="8">The sequence shown here is derived from an EMBL/GenBank/DDBJ whole genome shotgun (WGS) entry which is preliminary data.</text>
</comment>
<feature type="transmembrane region" description="Helical" evidence="6">
    <location>
        <begin position="518"/>
        <end position="536"/>
    </location>
</feature>
<protein>
    <submittedName>
        <fullName evidence="8">NAC domain-containing protein 78</fullName>
    </submittedName>
</protein>
<dbReference type="PANTHER" id="PTHR31744">
    <property type="entry name" value="PROTEIN CUP-SHAPED COTYLEDON 2-RELATED"/>
    <property type="match status" value="1"/>
</dbReference>
<evidence type="ECO:0000256" key="4">
    <source>
        <dbReference type="ARBA" id="ARBA00023163"/>
    </source>
</evidence>
<dbReference type="SUPFAM" id="SSF101941">
    <property type="entry name" value="NAC domain"/>
    <property type="match status" value="1"/>
</dbReference>
<keyword evidence="9" id="KW-1185">Reference proteome</keyword>
<evidence type="ECO:0000256" key="3">
    <source>
        <dbReference type="ARBA" id="ARBA00023125"/>
    </source>
</evidence>
<dbReference type="Gene3D" id="2.170.150.80">
    <property type="entry name" value="NAC domain"/>
    <property type="match status" value="1"/>
</dbReference>
<comment type="subcellular location">
    <subcellularLocation>
        <location evidence="1">Nucleus</location>
    </subcellularLocation>
</comment>
<gene>
    <name evidence="8" type="ORF">HS088_TW16G00151</name>
</gene>
<keyword evidence="2" id="KW-0805">Transcription regulation</keyword>
<keyword evidence="6" id="KW-1133">Transmembrane helix</keyword>
<dbReference type="Pfam" id="PF02365">
    <property type="entry name" value="NAM"/>
    <property type="match status" value="1"/>
</dbReference>
<feature type="domain" description="NAC" evidence="7">
    <location>
        <begin position="11"/>
        <end position="161"/>
    </location>
</feature>
<evidence type="ECO:0000259" key="7">
    <source>
        <dbReference type="PROSITE" id="PS51005"/>
    </source>
</evidence>
<organism evidence="8 9">
    <name type="scientific">Tripterygium wilfordii</name>
    <name type="common">Thunder God vine</name>
    <dbReference type="NCBI Taxonomy" id="458696"/>
    <lineage>
        <taxon>Eukaryota</taxon>
        <taxon>Viridiplantae</taxon>
        <taxon>Streptophyta</taxon>
        <taxon>Embryophyta</taxon>
        <taxon>Tracheophyta</taxon>
        <taxon>Spermatophyta</taxon>
        <taxon>Magnoliopsida</taxon>
        <taxon>eudicotyledons</taxon>
        <taxon>Gunneridae</taxon>
        <taxon>Pentapetalae</taxon>
        <taxon>rosids</taxon>
        <taxon>fabids</taxon>
        <taxon>Celastrales</taxon>
        <taxon>Celastraceae</taxon>
        <taxon>Tripterygium</taxon>
    </lineage>
</organism>
<evidence type="ECO:0000256" key="6">
    <source>
        <dbReference type="SAM" id="Phobius"/>
    </source>
</evidence>
<dbReference type="GO" id="GO:0005634">
    <property type="term" value="C:nucleus"/>
    <property type="evidence" value="ECO:0007669"/>
    <property type="project" value="UniProtKB-SubCell"/>
</dbReference>
<keyword evidence="4" id="KW-0804">Transcription</keyword>
<keyword evidence="6" id="KW-0472">Membrane</keyword>
<keyword evidence="3" id="KW-0238">DNA-binding</keyword>
<evidence type="ECO:0000313" key="9">
    <source>
        <dbReference type="Proteomes" id="UP000593562"/>
    </source>
</evidence>
<accession>A0A7J7CI50</accession>
<dbReference type="PANTHER" id="PTHR31744:SF210">
    <property type="entry name" value="NAC DOMAIN-CONTAINING PROTEIN 86-LIKE"/>
    <property type="match status" value="1"/>
</dbReference>
<name>A0A7J7CI50_TRIWF</name>
<proteinExistence type="predicted"/>
<evidence type="ECO:0000256" key="1">
    <source>
        <dbReference type="ARBA" id="ARBA00004123"/>
    </source>
</evidence>
<sequence length="570" mass="63695">MGSGSDSATALAPGFRFHPTDEELVRYYLKRKVCNKPFRSNPISVTDVYGYEPWDLPSRSKLKSRDLEWYFFSALDKKYVNGSKTNRATEKGYWKTTGKDRPVRRNTRTVGMKKTLVYHLGRAPHGERSNWVMHEYRLTDEDLEKAGIAQDAYVLCRIFQKSGSGPKNGEQYGAPFIEEEWDNDEVVTLPAEKAVAAVDEVDFGYGPPVEADNLEQNENGVYFEEPSCPPDFSYEDTSNDIDLLRGFSEDDQKPMIGNRELQYGQLPGTDNNLPPEEFEIDAKPVKDEYFAVEASNDGYLNDVNYLVSEPYIDAIDHPSHGDGFYLEANEAEAGGFEMVDEFLNFFDTENENLPFDPPECLENENNHYDQVSQSVKDVCRAGEDTPMLVHRDQFATLGNADASSSKQKHEDAKPFKPEVDYPFIQKASHLLGGISPPAFASELPMKDASLYRNSASSSSSSVRVTAGIIRIENMSLSSGKNGDLSIVFSICISEGNISPPSLLPMGSSLSGKTGSATTWSWFFLMFFWVLLLALTIEPQKSIAFCGIGDHPLLIRSTALMEMKVLLIIVN</sequence>
<dbReference type="PROSITE" id="PS51005">
    <property type="entry name" value="NAC"/>
    <property type="match status" value="1"/>
</dbReference>
<keyword evidence="6" id="KW-0812">Transmembrane</keyword>
<dbReference type="FunFam" id="2.170.150.80:FF:000002">
    <property type="entry name" value="Nac domain-containing protein 86"/>
    <property type="match status" value="1"/>
</dbReference>
<dbReference type="InterPro" id="IPR003441">
    <property type="entry name" value="NAC-dom"/>
</dbReference>
<dbReference type="Proteomes" id="UP000593562">
    <property type="component" value="Unassembled WGS sequence"/>
</dbReference>
<dbReference type="FunCoup" id="A0A7J7CI50">
    <property type="interactions" value="4466"/>
</dbReference>
<dbReference type="InterPro" id="IPR036093">
    <property type="entry name" value="NAC_dom_sf"/>
</dbReference>
<dbReference type="AlphaFoldDB" id="A0A7J7CI50"/>
<keyword evidence="5" id="KW-0539">Nucleus</keyword>
<dbReference type="EMBL" id="JAAARO010000016">
    <property type="protein sequence ID" value="KAF5733711.1"/>
    <property type="molecule type" value="Genomic_DNA"/>
</dbReference>
<evidence type="ECO:0000256" key="2">
    <source>
        <dbReference type="ARBA" id="ARBA00023015"/>
    </source>
</evidence>
<reference evidence="8 9" key="1">
    <citation type="journal article" date="2020" name="Nat. Commun.">
        <title>Genome of Tripterygium wilfordii and identification of cytochrome P450 involved in triptolide biosynthesis.</title>
        <authorList>
            <person name="Tu L."/>
            <person name="Su P."/>
            <person name="Zhang Z."/>
            <person name="Gao L."/>
            <person name="Wang J."/>
            <person name="Hu T."/>
            <person name="Zhou J."/>
            <person name="Zhang Y."/>
            <person name="Zhao Y."/>
            <person name="Liu Y."/>
            <person name="Song Y."/>
            <person name="Tong Y."/>
            <person name="Lu Y."/>
            <person name="Yang J."/>
            <person name="Xu C."/>
            <person name="Jia M."/>
            <person name="Peters R.J."/>
            <person name="Huang L."/>
            <person name="Gao W."/>
        </authorList>
    </citation>
    <scope>NUCLEOTIDE SEQUENCE [LARGE SCALE GENOMIC DNA]</scope>
    <source>
        <strain evidence="9">cv. XIE 37</strain>
        <tissue evidence="8">Leaf</tissue>
    </source>
</reference>
<dbReference type="GO" id="GO:0006355">
    <property type="term" value="P:regulation of DNA-templated transcription"/>
    <property type="evidence" value="ECO:0007669"/>
    <property type="project" value="InterPro"/>
</dbReference>
<evidence type="ECO:0000313" key="8">
    <source>
        <dbReference type="EMBL" id="KAF5733711.1"/>
    </source>
</evidence>